<dbReference type="EMBL" id="CP025544">
    <property type="protein sequence ID" value="AXK60748.1"/>
    <property type="molecule type" value="Genomic_DNA"/>
</dbReference>
<evidence type="ECO:0000256" key="1">
    <source>
        <dbReference type="ARBA" id="ARBA00022727"/>
    </source>
</evidence>
<evidence type="ECO:0000313" key="5">
    <source>
        <dbReference type="EMBL" id="AXK60748.1"/>
    </source>
</evidence>
<keyword evidence="1 2" id="KW-0545">Nucleotide biosynthesis</keyword>
<dbReference type="InterPro" id="IPR000836">
    <property type="entry name" value="PRTase_dom"/>
</dbReference>
<dbReference type="GO" id="GO:0005737">
    <property type="term" value="C:cytoplasm"/>
    <property type="evidence" value="ECO:0007669"/>
    <property type="project" value="TreeGrafter"/>
</dbReference>
<evidence type="ECO:0000256" key="2">
    <source>
        <dbReference type="RuleBase" id="RU004324"/>
    </source>
</evidence>
<dbReference type="GO" id="GO:0006164">
    <property type="term" value="P:purine nucleotide biosynthetic process"/>
    <property type="evidence" value="ECO:0007669"/>
    <property type="project" value="TreeGrafter"/>
</dbReference>
<evidence type="ECO:0000259" key="4">
    <source>
        <dbReference type="Pfam" id="PF13793"/>
    </source>
</evidence>
<proteinExistence type="inferred from homology"/>
<dbReference type="SMART" id="SM01400">
    <property type="entry name" value="Pribosyltran_N"/>
    <property type="match status" value="1"/>
</dbReference>
<dbReference type="Gene3D" id="3.40.50.2020">
    <property type="match status" value="2"/>
</dbReference>
<dbReference type="KEGG" id="cdes:C0J27_03260"/>
<dbReference type="PANTHER" id="PTHR10210">
    <property type="entry name" value="RIBOSE-PHOSPHATE DIPHOSPHOKINASE FAMILY MEMBER"/>
    <property type="match status" value="1"/>
</dbReference>
<dbReference type="CDD" id="cd06223">
    <property type="entry name" value="PRTases_typeI"/>
    <property type="match status" value="1"/>
</dbReference>
<keyword evidence="6" id="KW-1185">Reference proteome</keyword>
<feature type="domain" description="Ribose-phosphate pyrophosphokinase N-terminal" evidence="4">
    <location>
        <begin position="21"/>
        <end position="88"/>
    </location>
</feature>
<feature type="domain" description="Phosphoribosyltransferase" evidence="3">
    <location>
        <begin position="184"/>
        <end position="236"/>
    </location>
</feature>
<evidence type="ECO:0000259" key="3">
    <source>
        <dbReference type="Pfam" id="PF00156"/>
    </source>
</evidence>
<protein>
    <submittedName>
        <fullName evidence="5">Uncharacterized protein</fullName>
    </submittedName>
</protein>
<organism evidence="5 6">
    <name type="scientific">Candidatus Chromulinivorax destructor</name>
    <dbReference type="NCBI Taxonomy" id="2066483"/>
    <lineage>
        <taxon>Bacteria</taxon>
        <taxon>Candidatus Babelota</taxon>
        <taxon>Candidatus Babeliae</taxon>
        <taxon>Candidatus Babeliales</taxon>
        <taxon>Candidatus Chromulinivoraceae</taxon>
        <taxon>Candidatus Chromulinivorax</taxon>
    </lineage>
</organism>
<reference evidence="5 6" key="1">
    <citation type="submission" date="2017-12" db="EMBL/GenBank/DDBJ databases">
        <title>Chromulinavorax destructans is a abundant pathogen of dominant heterotrophic picoflagllates.</title>
        <authorList>
            <person name="Deeg C.M."/>
            <person name="Zimmer M."/>
            <person name="Suttle C.A."/>
        </authorList>
    </citation>
    <scope>NUCLEOTIDE SEQUENCE [LARGE SCALE GENOMIC DNA]</scope>
    <source>
        <strain evidence="5 6">SeV1</strain>
    </source>
</reference>
<dbReference type="Pfam" id="PF00156">
    <property type="entry name" value="Pribosyltran"/>
    <property type="match status" value="1"/>
</dbReference>
<dbReference type="InterPro" id="IPR029057">
    <property type="entry name" value="PRTase-like"/>
</dbReference>
<evidence type="ECO:0000313" key="6">
    <source>
        <dbReference type="Proteomes" id="UP000254834"/>
    </source>
</evidence>
<dbReference type="OrthoDB" id="324294at2"/>
<dbReference type="GO" id="GO:0006015">
    <property type="term" value="P:5-phosphoribose 1-diphosphate biosynthetic process"/>
    <property type="evidence" value="ECO:0007669"/>
    <property type="project" value="TreeGrafter"/>
</dbReference>
<dbReference type="GO" id="GO:0002189">
    <property type="term" value="C:ribose phosphate diphosphokinase complex"/>
    <property type="evidence" value="ECO:0007669"/>
    <property type="project" value="TreeGrafter"/>
</dbReference>
<dbReference type="AlphaFoldDB" id="A0A345ZBT1"/>
<dbReference type="Pfam" id="PF13793">
    <property type="entry name" value="Pribosyltran_N"/>
    <property type="match status" value="1"/>
</dbReference>
<comment type="similarity">
    <text evidence="2">Belongs to the ribose-phosphate pyrophosphokinase family.</text>
</comment>
<dbReference type="NCBIfam" id="TIGR01251">
    <property type="entry name" value="ribP_PPkin"/>
    <property type="match status" value="1"/>
</dbReference>
<dbReference type="InterPro" id="IPR005946">
    <property type="entry name" value="Rib-P_diPkinase"/>
</dbReference>
<dbReference type="InterPro" id="IPR029099">
    <property type="entry name" value="Pribosyltran_N"/>
</dbReference>
<sequence>MLFLQEQYEYLAAGFSDRCFYEVQQFENQELVVKLLDSVQGKKCIVIGSLTAPLEQSLTLLLLLHALIQGKASSVTLYAPYLGYQRQDLYNVGLSHGFVWADALLLSTGVCRVVTIEAHNYDQLLQATVPVLVQTSEQLFIHDMARYVSLGFTFVYPDAGAIKRSTWIYDFFPHVSYGFFLKKRNFQELTMHDFQGKIGKKVMVYDDILDSGQTLIQTCMALKLMGVEEIVIFVTHAFFHGVAWNDLWALGVKVLFCTNSTPPAHQINHERIHVKSITPLIKNIVDLTL</sequence>
<accession>A0A345ZBT1</accession>
<name>A0A345ZBT1_9BACT</name>
<dbReference type="SUPFAM" id="SSF53271">
    <property type="entry name" value="PRTase-like"/>
    <property type="match status" value="2"/>
</dbReference>
<dbReference type="RefSeq" id="WP_115585763.1">
    <property type="nucleotide sequence ID" value="NZ_CP025544.1"/>
</dbReference>
<dbReference type="PANTHER" id="PTHR10210:SF45">
    <property type="entry name" value="RIBOSE-PHOSPHATE PYROPHOSPHOKINASE 3, CHLOROPLASTIC"/>
    <property type="match status" value="1"/>
</dbReference>
<dbReference type="Proteomes" id="UP000254834">
    <property type="component" value="Chromosome"/>
</dbReference>
<dbReference type="GO" id="GO:0000287">
    <property type="term" value="F:magnesium ion binding"/>
    <property type="evidence" value="ECO:0007669"/>
    <property type="project" value="InterPro"/>
</dbReference>
<gene>
    <name evidence="5" type="ORF">C0J27_03260</name>
</gene>